<evidence type="ECO:0000313" key="2">
    <source>
        <dbReference type="Proteomes" id="UP001057402"/>
    </source>
</evidence>
<keyword evidence="2" id="KW-1185">Reference proteome</keyword>
<organism evidence="1 2">
    <name type="scientific">Melastoma candidum</name>
    <dbReference type="NCBI Taxonomy" id="119954"/>
    <lineage>
        <taxon>Eukaryota</taxon>
        <taxon>Viridiplantae</taxon>
        <taxon>Streptophyta</taxon>
        <taxon>Embryophyta</taxon>
        <taxon>Tracheophyta</taxon>
        <taxon>Spermatophyta</taxon>
        <taxon>Magnoliopsida</taxon>
        <taxon>eudicotyledons</taxon>
        <taxon>Gunneridae</taxon>
        <taxon>Pentapetalae</taxon>
        <taxon>rosids</taxon>
        <taxon>malvids</taxon>
        <taxon>Myrtales</taxon>
        <taxon>Melastomataceae</taxon>
        <taxon>Melastomatoideae</taxon>
        <taxon>Melastomateae</taxon>
        <taxon>Melastoma</taxon>
    </lineage>
</organism>
<reference evidence="2" key="1">
    <citation type="journal article" date="2023" name="Front. Plant Sci.">
        <title>Chromosomal-level genome assembly of Melastoma candidum provides insights into trichome evolution.</title>
        <authorList>
            <person name="Zhong Y."/>
            <person name="Wu W."/>
            <person name="Sun C."/>
            <person name="Zou P."/>
            <person name="Liu Y."/>
            <person name="Dai S."/>
            <person name="Zhou R."/>
        </authorList>
    </citation>
    <scope>NUCLEOTIDE SEQUENCE [LARGE SCALE GENOMIC DNA]</scope>
</reference>
<sequence length="149" mass="16701">MNTIIQSIREKNLLPGFSSSLSLPLSRSTEPGQPPQPSLRRRLSSLSLRIQQQVPSPGDSWASFRRSRSVSSMGDYAGGGGSSIRKWWEQGWSWIMSRKPVLARDLEMSEEEGRVLGAQNKGSLRHVLFKVRSEIMKLVGSENHVTLPR</sequence>
<comment type="caution">
    <text evidence="1">The sequence shown here is derived from an EMBL/GenBank/DDBJ whole genome shotgun (WGS) entry which is preliminary data.</text>
</comment>
<protein>
    <submittedName>
        <fullName evidence="1">Uncharacterized protein</fullName>
    </submittedName>
</protein>
<name>A0ACB9QK96_9MYRT</name>
<evidence type="ECO:0000313" key="1">
    <source>
        <dbReference type="EMBL" id="KAI4366989.1"/>
    </source>
</evidence>
<dbReference type="Proteomes" id="UP001057402">
    <property type="component" value="Chromosome 6"/>
</dbReference>
<accession>A0ACB9QK96</accession>
<dbReference type="EMBL" id="CM042885">
    <property type="protein sequence ID" value="KAI4366989.1"/>
    <property type="molecule type" value="Genomic_DNA"/>
</dbReference>
<proteinExistence type="predicted"/>
<gene>
    <name evidence="1" type="ORF">MLD38_022778</name>
</gene>